<dbReference type="NCBIfam" id="TIGR03362">
    <property type="entry name" value="VI_chp_7"/>
    <property type="match status" value="1"/>
</dbReference>
<feature type="domain" description="ImpA N-terminal" evidence="1">
    <location>
        <begin position="17"/>
        <end position="127"/>
    </location>
</feature>
<keyword evidence="3" id="KW-1185">Reference proteome</keyword>
<evidence type="ECO:0000313" key="3">
    <source>
        <dbReference type="Proteomes" id="UP001164116"/>
    </source>
</evidence>
<dbReference type="PANTHER" id="PTHR37024:SF5">
    <property type="entry name" value="IMPA N-TERMINAL DOMAIN-CONTAINING PROTEIN"/>
    <property type="match status" value="1"/>
</dbReference>
<dbReference type="Pfam" id="PF16989">
    <property type="entry name" value="T6SS_VasJ"/>
    <property type="match status" value="1"/>
</dbReference>
<evidence type="ECO:0000259" key="1">
    <source>
        <dbReference type="Pfam" id="PF06812"/>
    </source>
</evidence>
<accession>A0ABY6QML6</accession>
<reference evidence="2" key="1">
    <citation type="submission" date="2022-11" db="EMBL/GenBank/DDBJ databases">
        <title>Taxonomic description of a new Pseudomonas species.</title>
        <authorList>
            <person name="Tambong J.T."/>
        </authorList>
    </citation>
    <scope>NUCLEOTIDE SEQUENCE</scope>
    <source>
        <strain evidence="2">S1Bt42</strain>
    </source>
</reference>
<gene>
    <name evidence="2" type="primary">tssA</name>
    <name evidence="2" type="ORF">OSC50_10305</name>
</gene>
<dbReference type="Proteomes" id="UP001164116">
    <property type="component" value="Chromosome"/>
</dbReference>
<name>A0ABY6QML6_9PSED</name>
<proteinExistence type="predicted"/>
<evidence type="ECO:0000313" key="2">
    <source>
        <dbReference type="EMBL" id="UZW20703.1"/>
    </source>
</evidence>
<sequence length="515" mass="59271">MNYYEKLCVYYIEVIRAPCSQEHFAGGDVRFSPEYEALELELSKVHSMHGTSQPDWHKVIEVSEQLLRRQSKDLRVAVWLTWALHQRESFAGLLAGLGMLCHLCDRHWSIVYPAKNRTRAAAFAWLVLRLESLSAQIVSLHDQQPLHRALLERLAHLDELLSSHLGDDAPLLLSIRRQWDQRLEHTAPGDPAGTQLSGVVARASHATTQLLRAELSLDSEKDAHKWLRSLQEQARPLCDWWLRQNATDLRALRLNRTLMWMTLISYPQADAERITTLRGPAPDKLKRYREWLAQGQYADLLLELEASLAGAMFWFDGLHMVWQCLEALQAPLAMSELEVSFALLLQRLPDLPEFRFHDGSPFADAGTRTWIALQVRPHRQPPETLCEAADAQPWEVALQALQPRLRKEGLKAVVHELKQGLHGARGDRERFYWRLAQARLCVQAGKHELAKIQLDQLDLELQRTGLDRWEPELALHVAQLLHRCCDLVPQSHAVRERKEDTHRRLCLFDLEAVLE</sequence>
<dbReference type="InterPro" id="IPR017739">
    <property type="entry name" value="T6SS-assoc_VCA0119"/>
</dbReference>
<organism evidence="2 3">
    <name type="scientific">Pseudomonas quebecensis</name>
    <dbReference type="NCBI Taxonomy" id="2995174"/>
    <lineage>
        <taxon>Bacteria</taxon>
        <taxon>Pseudomonadati</taxon>
        <taxon>Pseudomonadota</taxon>
        <taxon>Gammaproteobacteria</taxon>
        <taxon>Pseudomonadales</taxon>
        <taxon>Pseudomonadaceae</taxon>
        <taxon>Pseudomonas</taxon>
    </lineage>
</organism>
<dbReference type="PANTHER" id="PTHR37024">
    <property type="entry name" value="TYPE VI SECRETION SYSTEM DUF2094 AND IMPA-RELATED DOMAIN PROTEIN"/>
    <property type="match status" value="1"/>
</dbReference>
<dbReference type="EMBL" id="CP112866">
    <property type="protein sequence ID" value="UZW20703.1"/>
    <property type="molecule type" value="Genomic_DNA"/>
</dbReference>
<protein>
    <submittedName>
        <fullName evidence="2">Type VI secretion system protein TssA</fullName>
    </submittedName>
</protein>
<dbReference type="RefSeq" id="WP_266247892.1">
    <property type="nucleotide sequence ID" value="NZ_CP112866.1"/>
</dbReference>
<dbReference type="Pfam" id="PF06812">
    <property type="entry name" value="ImpA_N"/>
    <property type="match status" value="1"/>
</dbReference>
<dbReference type="InterPro" id="IPR010657">
    <property type="entry name" value="ImpA_N"/>
</dbReference>